<evidence type="ECO:0000313" key="8">
    <source>
        <dbReference type="Proteomes" id="UP000075680"/>
    </source>
</evidence>
<dbReference type="EMBL" id="JRUE01000149">
    <property type="protein sequence ID" value="KXZ69252.1"/>
    <property type="molecule type" value="Genomic_DNA"/>
</dbReference>
<evidence type="ECO:0000313" key="6">
    <source>
        <dbReference type="EMBL" id="KXZ71292.1"/>
    </source>
</evidence>
<evidence type="ECO:0000313" key="7">
    <source>
        <dbReference type="Proteomes" id="UP000075544"/>
    </source>
</evidence>
<evidence type="ECO:0000256" key="3">
    <source>
        <dbReference type="RuleBase" id="RU000408"/>
    </source>
</evidence>
<evidence type="ECO:0000256" key="1">
    <source>
        <dbReference type="ARBA" id="ARBA00004496"/>
    </source>
</evidence>
<keyword evidence="2" id="KW-0963">Cytoplasm</keyword>
<dbReference type="SUPFAM" id="SSF50249">
    <property type="entry name" value="Nucleic acid-binding proteins"/>
    <property type="match status" value="1"/>
</dbReference>
<dbReference type="PROSITE" id="PS00352">
    <property type="entry name" value="CSD_1"/>
    <property type="match status" value="1"/>
</dbReference>
<evidence type="ECO:0000259" key="4">
    <source>
        <dbReference type="PROSITE" id="PS51857"/>
    </source>
</evidence>
<dbReference type="EMBL" id="JRHX01000037">
    <property type="protein sequence ID" value="KXZ71292.1"/>
    <property type="molecule type" value="Genomic_DNA"/>
</dbReference>
<evidence type="ECO:0000256" key="2">
    <source>
        <dbReference type="ARBA" id="ARBA00022490"/>
    </source>
</evidence>
<reference evidence="7 8" key="1">
    <citation type="journal article" date="2016" name="Sci. Rep.">
        <title>Genomic and phenotypic characterization of the species Acinetobacter venetianus.</title>
        <authorList>
            <person name="Fondi M."/>
            <person name="Maida I."/>
            <person name="Perrin E."/>
            <person name="Orlandini V."/>
            <person name="La Torre L."/>
            <person name="Bosi E."/>
            <person name="Negroni A."/>
            <person name="Zanaroli G."/>
            <person name="Fava F."/>
            <person name="Decorosi F."/>
            <person name="Giovannetti L."/>
            <person name="Viti C."/>
            <person name="Vaneechoutte M."/>
            <person name="Dijkshoorn L."/>
            <person name="Fani R."/>
        </authorList>
    </citation>
    <scope>NUCLEOTIDE SEQUENCE [LARGE SCALE GENOMIC DNA]</scope>
    <source>
        <strain evidence="6 7">LUH13518</strain>
        <strain evidence="5 8">LUH5627</strain>
    </source>
</reference>
<dbReference type="Pfam" id="PF00313">
    <property type="entry name" value="CSD"/>
    <property type="match status" value="1"/>
</dbReference>
<dbReference type="PROSITE" id="PS51857">
    <property type="entry name" value="CSD_2"/>
    <property type="match status" value="1"/>
</dbReference>
<dbReference type="GO" id="GO:0005829">
    <property type="term" value="C:cytosol"/>
    <property type="evidence" value="ECO:0007669"/>
    <property type="project" value="UniProtKB-ARBA"/>
</dbReference>
<dbReference type="AlphaFoldDB" id="A0A150HRD6"/>
<dbReference type="PRINTS" id="PR00050">
    <property type="entry name" value="COLDSHOCK"/>
</dbReference>
<dbReference type="Proteomes" id="UP000075544">
    <property type="component" value="Unassembled WGS sequence"/>
</dbReference>
<dbReference type="GO" id="GO:0003676">
    <property type="term" value="F:nucleic acid binding"/>
    <property type="evidence" value="ECO:0007669"/>
    <property type="project" value="InterPro"/>
</dbReference>
<dbReference type="Proteomes" id="UP000075680">
    <property type="component" value="Unassembled WGS sequence"/>
</dbReference>
<dbReference type="InterPro" id="IPR019844">
    <property type="entry name" value="CSD_CS"/>
</dbReference>
<dbReference type="InterPro" id="IPR012340">
    <property type="entry name" value="NA-bd_OB-fold"/>
</dbReference>
<proteinExistence type="predicted"/>
<dbReference type="InterPro" id="IPR012156">
    <property type="entry name" value="Cold_shock_CspA"/>
</dbReference>
<dbReference type="Gene3D" id="2.40.50.140">
    <property type="entry name" value="Nucleic acid-binding proteins"/>
    <property type="match status" value="1"/>
</dbReference>
<dbReference type="PATRIC" id="fig|52133.18.peg.1686"/>
<comment type="subcellular location">
    <subcellularLocation>
        <location evidence="1 3">Cytoplasm</location>
    </subcellularLocation>
</comment>
<sequence>MSNTVTGTVKWFNETKGFGFIHADSGQDVFAHFSEIQSNGFRVLHEGQRVSFTVAEGKKGPQATAITVVAQN</sequence>
<dbReference type="PANTHER" id="PTHR11544">
    <property type="entry name" value="COLD SHOCK DOMAIN CONTAINING PROTEINS"/>
    <property type="match status" value="1"/>
</dbReference>
<dbReference type="RefSeq" id="WP_004879138.1">
    <property type="nucleotide sequence ID" value="NZ_BCLZ01000027.1"/>
</dbReference>
<feature type="domain" description="CSD" evidence="4">
    <location>
        <begin position="4"/>
        <end position="68"/>
    </location>
</feature>
<dbReference type="GeneID" id="58194591"/>
<dbReference type="InterPro" id="IPR050181">
    <property type="entry name" value="Cold_shock_domain"/>
</dbReference>
<dbReference type="CDD" id="cd04458">
    <property type="entry name" value="CSP_CDS"/>
    <property type="match status" value="1"/>
</dbReference>
<accession>A0A150HRD6</accession>
<name>A0A150HRD6_9GAMM</name>
<dbReference type="PIRSF" id="PIRSF002599">
    <property type="entry name" value="Cold_shock_A"/>
    <property type="match status" value="1"/>
</dbReference>
<evidence type="ECO:0000313" key="5">
    <source>
        <dbReference type="EMBL" id="KXZ69252.1"/>
    </source>
</evidence>
<dbReference type="SMART" id="SM00357">
    <property type="entry name" value="CSP"/>
    <property type="match status" value="1"/>
</dbReference>
<dbReference type="FunFam" id="2.40.50.140:FF:000006">
    <property type="entry name" value="Cold shock protein CspC"/>
    <property type="match status" value="1"/>
</dbReference>
<gene>
    <name evidence="5" type="primary">cspV</name>
    <name evidence="6" type="ORF">AVENLUH13518_01379</name>
    <name evidence="5" type="ORF">AVENLUH5627_01624</name>
</gene>
<accession>A0A137XWV1</accession>
<protein>
    <submittedName>
        <fullName evidence="5">Cold shock protein CspV</fullName>
    </submittedName>
</protein>
<dbReference type="InterPro" id="IPR011129">
    <property type="entry name" value="CSD"/>
</dbReference>
<comment type="caution">
    <text evidence="5">The sequence shown here is derived from an EMBL/GenBank/DDBJ whole genome shotgun (WGS) entry which is preliminary data.</text>
</comment>
<organism evidence="5 8">
    <name type="scientific">Acinetobacter venetianus</name>
    <dbReference type="NCBI Taxonomy" id="52133"/>
    <lineage>
        <taxon>Bacteria</taxon>
        <taxon>Pseudomonadati</taxon>
        <taxon>Pseudomonadota</taxon>
        <taxon>Gammaproteobacteria</taxon>
        <taxon>Moraxellales</taxon>
        <taxon>Moraxellaceae</taxon>
        <taxon>Acinetobacter</taxon>
    </lineage>
</organism>
<dbReference type="InterPro" id="IPR002059">
    <property type="entry name" value="CSP_DNA-bd"/>
</dbReference>